<evidence type="ECO:0000256" key="4">
    <source>
        <dbReference type="ARBA" id="ARBA00023136"/>
    </source>
</evidence>
<dbReference type="InterPro" id="IPR045119">
    <property type="entry name" value="SUN1-5"/>
</dbReference>
<dbReference type="Gene3D" id="2.60.120.260">
    <property type="entry name" value="Galactose-binding domain-like"/>
    <property type="match status" value="1"/>
</dbReference>
<keyword evidence="5" id="KW-0175">Coiled coil</keyword>
<dbReference type="AlphaFoldDB" id="A0AAD5Y1Y1"/>
<dbReference type="GO" id="GO:0005635">
    <property type="term" value="C:nuclear envelope"/>
    <property type="evidence" value="ECO:0007669"/>
    <property type="project" value="TreeGrafter"/>
</dbReference>
<evidence type="ECO:0000313" key="9">
    <source>
        <dbReference type="Proteomes" id="UP001211065"/>
    </source>
</evidence>
<evidence type="ECO:0000256" key="6">
    <source>
        <dbReference type="SAM" id="MobiDB-lite"/>
    </source>
</evidence>
<organism evidence="8 9">
    <name type="scientific">Clydaea vesicula</name>
    <dbReference type="NCBI Taxonomy" id="447962"/>
    <lineage>
        <taxon>Eukaryota</taxon>
        <taxon>Fungi</taxon>
        <taxon>Fungi incertae sedis</taxon>
        <taxon>Chytridiomycota</taxon>
        <taxon>Chytridiomycota incertae sedis</taxon>
        <taxon>Chytridiomycetes</taxon>
        <taxon>Lobulomycetales</taxon>
        <taxon>Lobulomycetaceae</taxon>
        <taxon>Clydaea</taxon>
    </lineage>
</organism>
<keyword evidence="4" id="KW-0472">Membrane</keyword>
<sequence length="782" mass="90877">MNTDSNKNLEKTRAGTPKSSRNSNLFNNAEVPTRSSKRLREKREASVSTNGNFSDRSSVDSVNKGSVTPTQKVRRVNFIGSESNEEFTGYSGFNEPLEQENVDRSFNYVFNDYPATPKAISYLKRFQEKFSDFISPKKIDLQISDDHSDDDDINEHVAEENIFLQGRDDEINNMELEVEDGADTEFEVVELNEDDFKNVAWYRNLEKKAAHIGNIDWYKNLEEKTPLLKIYDERIEKLRYTVSSNYNNIIGKIKSLQVESTDKDKYKVDLDIDPTLLESINSELKKHFEANNLKVDALKQMILSEKESIHDILSQLKEYDVKINPEAVFQLKEELNDLMEITTLEHSVTTKNIDQKFENIESKLNELSQNVKVSEKKNQHLSDYLSNPEDQDLLRSYLNNYLEELLPVYLPKTAKSFHEEQDNKENFNKEEYIESLIEKKMEKALDSISTIQEKISAFKEDVFDERFENIILNQRDALNSANIRLKNDFLKEIHSIKEEIDSSLNKLEKEQRKFEDTIKLDVKNTVSNFHYILTEYKKEISSQEEEFVKAKSLGENEFRNNAAEFIKKFYNEHNVHKPDSLGRLDYALETGGGKLLDILTSKSYCHKSTFLGCDVDYRPPRTILQRDVSLGRCWPMKGNSGYFGIMLSRKITPTSITIEHVAKQLNFKNNFKSAPKNFKVYAVYHKLTDSNEGDYIKENINGVDYFLAPLITSDNKFYDINKKNDGTELVFGRSEIQSFEVENKLEGVEKVFVKIESNWGNDDYTCIYRVRVHGEENQELIY</sequence>
<feature type="region of interest" description="Disordered" evidence="6">
    <location>
        <begin position="1"/>
        <end position="67"/>
    </location>
</feature>
<keyword evidence="2" id="KW-0812">Transmembrane</keyword>
<dbReference type="Pfam" id="PF07738">
    <property type="entry name" value="Sad1_UNC"/>
    <property type="match status" value="2"/>
</dbReference>
<name>A0AAD5Y1Y1_9FUNG</name>
<evidence type="ECO:0000256" key="1">
    <source>
        <dbReference type="ARBA" id="ARBA00004370"/>
    </source>
</evidence>
<feature type="coiled-coil region" evidence="5">
    <location>
        <begin position="490"/>
        <end position="553"/>
    </location>
</feature>
<dbReference type="InterPro" id="IPR012919">
    <property type="entry name" value="SUN_dom"/>
</dbReference>
<feature type="domain" description="SUN" evidence="7">
    <location>
        <begin position="576"/>
        <end position="777"/>
    </location>
</feature>
<feature type="compositionally biased region" description="Polar residues" evidence="6">
    <location>
        <begin position="17"/>
        <end position="27"/>
    </location>
</feature>
<keyword evidence="3" id="KW-1133">Transmembrane helix</keyword>
<dbReference type="Proteomes" id="UP001211065">
    <property type="component" value="Unassembled WGS sequence"/>
</dbReference>
<dbReference type="PROSITE" id="PS51469">
    <property type="entry name" value="SUN"/>
    <property type="match status" value="1"/>
</dbReference>
<comment type="caution">
    <text evidence="8">The sequence shown here is derived from an EMBL/GenBank/DDBJ whole genome shotgun (WGS) entry which is preliminary data.</text>
</comment>
<evidence type="ECO:0000313" key="8">
    <source>
        <dbReference type="EMBL" id="KAJ3223408.1"/>
    </source>
</evidence>
<dbReference type="GO" id="GO:0043495">
    <property type="term" value="F:protein-membrane adaptor activity"/>
    <property type="evidence" value="ECO:0007669"/>
    <property type="project" value="TreeGrafter"/>
</dbReference>
<comment type="subcellular location">
    <subcellularLocation>
        <location evidence="1">Membrane</location>
    </subcellularLocation>
</comment>
<dbReference type="GO" id="GO:0016020">
    <property type="term" value="C:membrane"/>
    <property type="evidence" value="ECO:0007669"/>
    <property type="project" value="UniProtKB-SubCell"/>
</dbReference>
<dbReference type="PANTHER" id="PTHR12911">
    <property type="entry name" value="SAD1/UNC-84-LIKE PROTEIN-RELATED"/>
    <property type="match status" value="1"/>
</dbReference>
<evidence type="ECO:0000259" key="7">
    <source>
        <dbReference type="PROSITE" id="PS51469"/>
    </source>
</evidence>
<dbReference type="EMBL" id="JADGJW010000131">
    <property type="protein sequence ID" value="KAJ3223408.1"/>
    <property type="molecule type" value="Genomic_DNA"/>
</dbReference>
<feature type="compositionally biased region" description="Polar residues" evidence="6">
    <location>
        <begin position="46"/>
        <end position="67"/>
    </location>
</feature>
<accession>A0AAD5Y1Y1</accession>
<evidence type="ECO:0000256" key="3">
    <source>
        <dbReference type="ARBA" id="ARBA00022989"/>
    </source>
</evidence>
<protein>
    <submittedName>
        <fullName evidence="8">Secreted beta-glucosidase sun1</fullName>
    </submittedName>
</protein>
<reference evidence="8" key="1">
    <citation type="submission" date="2020-05" db="EMBL/GenBank/DDBJ databases">
        <title>Phylogenomic resolution of chytrid fungi.</title>
        <authorList>
            <person name="Stajich J.E."/>
            <person name="Amses K."/>
            <person name="Simmons R."/>
            <person name="Seto K."/>
            <person name="Myers J."/>
            <person name="Bonds A."/>
            <person name="Quandt C.A."/>
            <person name="Barry K."/>
            <person name="Liu P."/>
            <person name="Grigoriev I."/>
            <person name="Longcore J.E."/>
            <person name="James T.Y."/>
        </authorList>
    </citation>
    <scope>NUCLEOTIDE SEQUENCE</scope>
    <source>
        <strain evidence="8">JEL0476</strain>
    </source>
</reference>
<proteinExistence type="predicted"/>
<evidence type="ECO:0000256" key="5">
    <source>
        <dbReference type="SAM" id="Coils"/>
    </source>
</evidence>
<gene>
    <name evidence="8" type="primary">SUN1</name>
    <name evidence="8" type="ORF">HK099_001181</name>
</gene>
<dbReference type="PANTHER" id="PTHR12911:SF8">
    <property type="entry name" value="KLAROID PROTEIN-RELATED"/>
    <property type="match status" value="1"/>
</dbReference>
<keyword evidence="9" id="KW-1185">Reference proteome</keyword>
<feature type="coiled-coil region" evidence="5">
    <location>
        <begin position="350"/>
        <end position="377"/>
    </location>
</feature>
<evidence type="ECO:0000256" key="2">
    <source>
        <dbReference type="ARBA" id="ARBA00022692"/>
    </source>
</evidence>